<dbReference type="InterPro" id="IPR036691">
    <property type="entry name" value="Endo/exonu/phosph_ase_sf"/>
</dbReference>
<sequence length="356" mass="40333">MKLRILYWNVDNNRQRMNMALEGKGDWDVVALQEPYRNNKLSNPAPPCRRGGRYEMVYHSGRAVLYISKRIERAAWTAEAGEDWAAVTFGGETGEPLTIWSVYSPNWKRDWQSPLQELAQREPSGRNVLVGDLNAHHPMWDAYDRTSMTATWVLQLAMAWDLDLLTPKGVPTRARQGQRDGTIDHAWATRNSGASYEGAEDLPGSDHAPQLVTVPVARDQIQESRPPRGYSWALLDRARCEVEAAYLTRPGPITTVEELEGAVETLMQELTRIADAAAPRKKRNRGACAQWWDHEVNEALKAARKAKREWRASRAESALAHYKQAVQEFDRTARKAQTRGRSSWNGTSVSHSYRGL</sequence>
<evidence type="ECO:0000313" key="4">
    <source>
        <dbReference type="Proteomes" id="UP001628179"/>
    </source>
</evidence>
<proteinExistence type="predicted"/>
<gene>
    <name evidence="3" type="ORF">MFIFM68171_09726</name>
</gene>
<name>A0ABQ0GP49_9PEZI</name>
<evidence type="ECO:0000256" key="1">
    <source>
        <dbReference type="SAM" id="MobiDB-lite"/>
    </source>
</evidence>
<dbReference type="RefSeq" id="XP_070921246.1">
    <property type="nucleotide sequence ID" value="XM_071065145.1"/>
</dbReference>
<dbReference type="Gene3D" id="3.60.10.10">
    <property type="entry name" value="Endonuclease/exonuclease/phosphatase"/>
    <property type="match status" value="1"/>
</dbReference>
<dbReference type="EMBL" id="BAAFSV010000005">
    <property type="protein sequence ID" value="GAB1319516.1"/>
    <property type="molecule type" value="Genomic_DNA"/>
</dbReference>
<protein>
    <recommendedName>
        <fullName evidence="2">Endonuclease/exonuclease/phosphatase domain-containing protein</fullName>
    </recommendedName>
</protein>
<dbReference type="Proteomes" id="UP001628179">
    <property type="component" value="Unassembled WGS sequence"/>
</dbReference>
<feature type="domain" description="Endonuclease/exonuclease/phosphatase" evidence="2">
    <location>
        <begin position="7"/>
        <end position="207"/>
    </location>
</feature>
<dbReference type="SUPFAM" id="SSF56219">
    <property type="entry name" value="DNase I-like"/>
    <property type="match status" value="1"/>
</dbReference>
<reference evidence="3 4" key="1">
    <citation type="submission" date="2024-09" db="EMBL/GenBank/DDBJ databases">
        <title>Itraconazole resistance in Madurella fahalii resulting from another homologue of gene encoding cytochrome P450 14-alpha sterol demethylase (CYP51).</title>
        <authorList>
            <person name="Yoshioka I."/>
            <person name="Fahal A.H."/>
            <person name="Kaneko S."/>
            <person name="Yaguchi T."/>
        </authorList>
    </citation>
    <scope>NUCLEOTIDE SEQUENCE [LARGE SCALE GENOMIC DNA]</scope>
    <source>
        <strain evidence="3 4">IFM 68171</strain>
    </source>
</reference>
<evidence type="ECO:0000313" key="3">
    <source>
        <dbReference type="EMBL" id="GAB1319516.1"/>
    </source>
</evidence>
<feature type="compositionally biased region" description="Polar residues" evidence="1">
    <location>
        <begin position="339"/>
        <end position="356"/>
    </location>
</feature>
<evidence type="ECO:0000259" key="2">
    <source>
        <dbReference type="Pfam" id="PF03372"/>
    </source>
</evidence>
<dbReference type="Pfam" id="PF03372">
    <property type="entry name" value="Exo_endo_phos"/>
    <property type="match status" value="1"/>
</dbReference>
<accession>A0ABQ0GP49</accession>
<dbReference type="GeneID" id="98180468"/>
<keyword evidence="4" id="KW-1185">Reference proteome</keyword>
<feature type="region of interest" description="Disordered" evidence="1">
    <location>
        <begin position="331"/>
        <end position="356"/>
    </location>
</feature>
<dbReference type="InterPro" id="IPR005135">
    <property type="entry name" value="Endo/exonuclease/phosphatase"/>
</dbReference>
<organism evidence="3 4">
    <name type="scientific">Madurella fahalii</name>
    <dbReference type="NCBI Taxonomy" id="1157608"/>
    <lineage>
        <taxon>Eukaryota</taxon>
        <taxon>Fungi</taxon>
        <taxon>Dikarya</taxon>
        <taxon>Ascomycota</taxon>
        <taxon>Pezizomycotina</taxon>
        <taxon>Sordariomycetes</taxon>
        <taxon>Sordariomycetidae</taxon>
        <taxon>Sordariales</taxon>
        <taxon>Sordariales incertae sedis</taxon>
        <taxon>Madurella</taxon>
    </lineage>
</organism>
<comment type="caution">
    <text evidence="3">The sequence shown here is derived from an EMBL/GenBank/DDBJ whole genome shotgun (WGS) entry which is preliminary data.</text>
</comment>